<keyword evidence="2" id="KW-1185">Reference proteome</keyword>
<dbReference type="OrthoDB" id="886045at2"/>
<protein>
    <submittedName>
        <fullName evidence="1">Uncharacterized protein</fullName>
    </submittedName>
</protein>
<proteinExistence type="predicted"/>
<accession>A0A4Z0PCF9</accession>
<evidence type="ECO:0000313" key="1">
    <source>
        <dbReference type="EMBL" id="TGE10326.1"/>
    </source>
</evidence>
<reference evidence="1 2" key="1">
    <citation type="submission" date="2019-04" db="EMBL/GenBank/DDBJ databases">
        <authorList>
            <person name="Feng G."/>
            <person name="Zhang J."/>
            <person name="Zhu H."/>
        </authorList>
    </citation>
    <scope>NUCLEOTIDE SEQUENCE [LARGE SCALE GENOMIC DNA]</scope>
    <source>
        <strain evidence="1 2">92R-1</strain>
    </source>
</reference>
<sequence length="127" mass="13404">MLTRSAISLSLRVALLLAFWLGGLACPAPAWAPHPGNPRAELTIGHQPNKPDFQFSAAALLEQAALLPAVPQVPAVLVASGLPPVMLTWARPVWPSAVGLLTEIRPCALPDLFRVRLLLTAVAPNAP</sequence>
<dbReference type="RefSeq" id="WP_135431904.1">
    <property type="nucleotide sequence ID" value="NZ_SRLA01000001.1"/>
</dbReference>
<gene>
    <name evidence="1" type="ORF">EU556_05780</name>
</gene>
<dbReference type="EMBL" id="SRLA01000001">
    <property type="protein sequence ID" value="TGE10326.1"/>
    <property type="molecule type" value="Genomic_DNA"/>
</dbReference>
<evidence type="ECO:0000313" key="2">
    <source>
        <dbReference type="Proteomes" id="UP000298337"/>
    </source>
</evidence>
<comment type="caution">
    <text evidence="1">The sequence shown here is derived from an EMBL/GenBank/DDBJ whole genome shotgun (WGS) entry which is preliminary data.</text>
</comment>
<dbReference type="Proteomes" id="UP000298337">
    <property type="component" value="Unassembled WGS sequence"/>
</dbReference>
<name>A0A4Z0PCF9_9BACT</name>
<dbReference type="PROSITE" id="PS51257">
    <property type="entry name" value="PROKAR_LIPOPROTEIN"/>
    <property type="match status" value="1"/>
</dbReference>
<dbReference type="AlphaFoldDB" id="A0A4Z0PCF9"/>
<organism evidence="1 2">
    <name type="scientific">Hymenobacter fodinae</name>
    <dbReference type="NCBI Taxonomy" id="2510796"/>
    <lineage>
        <taxon>Bacteria</taxon>
        <taxon>Pseudomonadati</taxon>
        <taxon>Bacteroidota</taxon>
        <taxon>Cytophagia</taxon>
        <taxon>Cytophagales</taxon>
        <taxon>Hymenobacteraceae</taxon>
        <taxon>Hymenobacter</taxon>
    </lineage>
</organism>